<name>A0ABT9XJ83_9BACL</name>
<keyword evidence="2" id="KW-1185">Reference proteome</keyword>
<dbReference type="Proteomes" id="UP001232973">
    <property type="component" value="Unassembled WGS sequence"/>
</dbReference>
<organism evidence="1 2">
    <name type="scientific">Alicyclobacillus cycloheptanicus</name>
    <dbReference type="NCBI Taxonomy" id="1457"/>
    <lineage>
        <taxon>Bacteria</taxon>
        <taxon>Bacillati</taxon>
        <taxon>Bacillota</taxon>
        <taxon>Bacilli</taxon>
        <taxon>Bacillales</taxon>
        <taxon>Alicyclobacillaceae</taxon>
        <taxon>Alicyclobacillus</taxon>
    </lineage>
</organism>
<reference evidence="1 2" key="1">
    <citation type="submission" date="2023-07" db="EMBL/GenBank/DDBJ databases">
        <title>Genomic Encyclopedia of Type Strains, Phase IV (KMG-IV): sequencing the most valuable type-strain genomes for metagenomic binning, comparative biology and taxonomic classification.</title>
        <authorList>
            <person name="Goeker M."/>
        </authorList>
    </citation>
    <scope>NUCLEOTIDE SEQUENCE [LARGE SCALE GENOMIC DNA]</scope>
    <source>
        <strain evidence="1 2">DSM 4006</strain>
    </source>
</reference>
<protein>
    <submittedName>
        <fullName evidence="1">Thiazole-containing bacteriocin maturation protein</fullName>
    </submittedName>
</protein>
<accession>A0ABT9XJ83</accession>
<evidence type="ECO:0000313" key="1">
    <source>
        <dbReference type="EMBL" id="MDQ0190356.1"/>
    </source>
</evidence>
<proteinExistence type="predicted"/>
<evidence type="ECO:0000313" key="2">
    <source>
        <dbReference type="Proteomes" id="UP001232973"/>
    </source>
</evidence>
<dbReference type="EMBL" id="JAUSTP010000017">
    <property type="protein sequence ID" value="MDQ0190356.1"/>
    <property type="molecule type" value="Genomic_DNA"/>
</dbReference>
<dbReference type="RefSeq" id="WP_274454643.1">
    <property type="nucleotide sequence ID" value="NZ_CP067097.1"/>
</dbReference>
<dbReference type="Gene3D" id="3.40.50.720">
    <property type="entry name" value="NAD(P)-binding Rossmann-like Domain"/>
    <property type="match status" value="1"/>
</dbReference>
<comment type="caution">
    <text evidence="1">The sequence shown here is derived from an EMBL/GenBank/DDBJ whole genome shotgun (WGS) entry which is preliminary data.</text>
</comment>
<gene>
    <name evidence="1" type="ORF">J2S03_002220</name>
</gene>
<sequence>MASVQPWMRLKVKADTFFLPDADGAVYFRNNVGSFRMEGAAVLSWLEKLLPAFDGRQTLERLTEGLPAPYRDRIYQIADILYDNGFVRDVSGDAPHQLSDSVLQHFAPQIEFIDNLVGSGAHRFQKYRHARILTVGSGPILLSLAAGLLESGVKSLHLVQTAPGSVDITPLRHLAASYGPLDDLGSVSDWSVQAADRDGLHALLATMDMVLFVSESGDMDELNRIEAACNNVRRSWMTAVVREGVGIIVPSVREPGVSDPPPSFQAVLRRIHQTVFDSRLKNAELDAASGAVLANVLVFELFKTLTGVETKAQSRVYTLNVETLEGKWHDVVPPVAQGWDGHTQYIERIEHIEHPLAQLEADAPRAEMADVLAFFTRLTHGTTGLFHIWDEGNLPQLPLAQCRVQPIDPLSTGPAELLPETRSTGWTHDEARYEAGLTGIERYVKRRAASCTGQPVLGVGAGRTQTEAIGRGLVDWLDSAFRLERRRPAAIRAVQLGQIRDERCRFFLQALRAASCDPVLGLSEFMGCPVVWVSVKPSSAAQAGLPRFYGTVGLSLPMAIQRALHSALWRESGSLQNAILGDEGDPSLQALLTQDAATTRIDVEPWEGFDRAEVGAAWENITRAGQRLTVFDLASEPFLREVFAAVVGVSVDPRGV</sequence>